<accession>A0A0F9QEX6</accession>
<dbReference type="EMBL" id="LAZR01004995">
    <property type="protein sequence ID" value="KKN03798.1"/>
    <property type="molecule type" value="Genomic_DNA"/>
</dbReference>
<reference evidence="2" key="1">
    <citation type="journal article" date="2015" name="Nature">
        <title>Complex archaea that bridge the gap between prokaryotes and eukaryotes.</title>
        <authorList>
            <person name="Spang A."/>
            <person name="Saw J.H."/>
            <person name="Jorgensen S.L."/>
            <person name="Zaremba-Niedzwiedzka K."/>
            <person name="Martijn J."/>
            <person name="Lind A.E."/>
            <person name="van Eijk R."/>
            <person name="Schleper C."/>
            <person name="Guy L."/>
            <person name="Ettema T.J."/>
        </authorList>
    </citation>
    <scope>NUCLEOTIDE SEQUENCE</scope>
</reference>
<dbReference type="PANTHER" id="PTHR23026">
    <property type="entry name" value="NADPH NITROREDUCTASE"/>
    <property type="match status" value="1"/>
</dbReference>
<dbReference type="InterPro" id="IPR000415">
    <property type="entry name" value="Nitroreductase-like"/>
</dbReference>
<dbReference type="InterPro" id="IPR029479">
    <property type="entry name" value="Nitroreductase"/>
</dbReference>
<gene>
    <name evidence="2" type="ORF">LCGC14_1104090</name>
</gene>
<proteinExistence type="predicted"/>
<comment type="caution">
    <text evidence="2">The sequence shown here is derived from an EMBL/GenBank/DDBJ whole genome shotgun (WGS) entry which is preliminary data.</text>
</comment>
<dbReference type="AlphaFoldDB" id="A0A0F9QEX6"/>
<dbReference type="PANTHER" id="PTHR23026:SF123">
    <property type="entry name" value="NAD(P)H NITROREDUCTASE RV3131-RELATED"/>
    <property type="match status" value="1"/>
</dbReference>
<protein>
    <recommendedName>
        <fullName evidence="1">Nitroreductase domain-containing protein</fullName>
    </recommendedName>
</protein>
<dbReference type="Pfam" id="PF00881">
    <property type="entry name" value="Nitroreductase"/>
    <property type="match status" value="2"/>
</dbReference>
<organism evidence="2">
    <name type="scientific">marine sediment metagenome</name>
    <dbReference type="NCBI Taxonomy" id="412755"/>
    <lineage>
        <taxon>unclassified sequences</taxon>
        <taxon>metagenomes</taxon>
        <taxon>ecological metagenomes</taxon>
    </lineage>
</organism>
<name>A0A0F9QEX6_9ZZZZ</name>
<dbReference type="GO" id="GO:0016491">
    <property type="term" value="F:oxidoreductase activity"/>
    <property type="evidence" value="ECO:0007669"/>
    <property type="project" value="InterPro"/>
</dbReference>
<evidence type="ECO:0000313" key="2">
    <source>
        <dbReference type="EMBL" id="KKN03798.1"/>
    </source>
</evidence>
<dbReference type="InterPro" id="IPR050627">
    <property type="entry name" value="Nitroreductase/BluB"/>
</dbReference>
<feature type="domain" description="Nitroreductase" evidence="1">
    <location>
        <begin position="7"/>
        <end position="60"/>
    </location>
</feature>
<dbReference type="Gene3D" id="3.40.109.10">
    <property type="entry name" value="NADH Oxidase"/>
    <property type="match status" value="1"/>
</dbReference>
<evidence type="ECO:0000259" key="1">
    <source>
        <dbReference type="Pfam" id="PF00881"/>
    </source>
</evidence>
<feature type="domain" description="Nitroreductase" evidence="1">
    <location>
        <begin position="64"/>
        <end position="145"/>
    </location>
</feature>
<dbReference type="SUPFAM" id="SSF55469">
    <property type="entry name" value="FMN-dependent nitroreductase-like"/>
    <property type="match status" value="1"/>
</dbReference>
<sequence>MEILDGIYSRRSIRHFKDTPVKKDLLLEIIKAGTWAPSGLNNQPWRFVVVTDRATLDELAGMTKYGRIIREAPACICVLADTQVMYHEIKDHQAIGACIQNMLLAAHALGLGAVWLGEILKSSKEVLVLLGLADTLDLMAVVALGPPSAPPRASSRRDVTEVIIREI</sequence>